<reference evidence="2" key="1">
    <citation type="submission" date="2016-11" db="EMBL/GenBank/DDBJ databases">
        <authorList>
            <person name="Varghese N."/>
            <person name="Submissions S."/>
        </authorList>
    </citation>
    <scope>NUCLEOTIDE SEQUENCE [LARGE SCALE GENOMIC DNA]</scope>
    <source>
        <strain evidence="2">DSM 25330</strain>
    </source>
</reference>
<keyword evidence="2" id="KW-1185">Reference proteome</keyword>
<dbReference type="OrthoDB" id="1264301at2"/>
<dbReference type="EMBL" id="FQWS01000002">
    <property type="protein sequence ID" value="SHH60092.1"/>
    <property type="molecule type" value="Genomic_DNA"/>
</dbReference>
<dbReference type="Pfam" id="PF09926">
    <property type="entry name" value="DUF2158"/>
    <property type="match status" value="1"/>
</dbReference>
<evidence type="ECO:0000313" key="1">
    <source>
        <dbReference type="EMBL" id="SHH60092.1"/>
    </source>
</evidence>
<name>A0A1M5UAP5_9FLAO</name>
<dbReference type="RefSeq" id="WP_073086775.1">
    <property type="nucleotide sequence ID" value="NZ_FQWS01000002.1"/>
</dbReference>
<organism evidence="1 2">
    <name type="scientific">Winogradskyella jejuensis</name>
    <dbReference type="NCBI Taxonomy" id="1089305"/>
    <lineage>
        <taxon>Bacteria</taxon>
        <taxon>Pseudomonadati</taxon>
        <taxon>Bacteroidota</taxon>
        <taxon>Flavobacteriia</taxon>
        <taxon>Flavobacteriales</taxon>
        <taxon>Flavobacteriaceae</taxon>
        <taxon>Winogradskyella</taxon>
    </lineage>
</organism>
<evidence type="ECO:0000313" key="2">
    <source>
        <dbReference type="Proteomes" id="UP000184522"/>
    </source>
</evidence>
<gene>
    <name evidence="1" type="ORF">SAMN05444148_2421</name>
</gene>
<protein>
    <submittedName>
        <fullName evidence="1">Uncharacterized conserved protein YodC, DUF2158 family</fullName>
    </submittedName>
</protein>
<dbReference type="InterPro" id="IPR019226">
    <property type="entry name" value="DUF2158"/>
</dbReference>
<proteinExistence type="predicted"/>
<dbReference type="Proteomes" id="UP000184522">
    <property type="component" value="Unassembled WGS sequence"/>
</dbReference>
<sequence length="52" mass="5783">MDDLKIGDVVMLKAGGPKMTIYAIGNDVSCKWFDGNDLKYGGFEKEELVKLE</sequence>
<accession>A0A1M5UAP5</accession>
<dbReference type="AlphaFoldDB" id="A0A1M5UAP5"/>